<dbReference type="Gene3D" id="1.20.1280.290">
    <property type="match status" value="2"/>
</dbReference>
<feature type="transmembrane region" description="Helical" evidence="7">
    <location>
        <begin position="158"/>
        <end position="180"/>
    </location>
</feature>
<dbReference type="InterPro" id="IPR006603">
    <property type="entry name" value="PQ-loop_rpt"/>
</dbReference>
<dbReference type="GO" id="GO:0000324">
    <property type="term" value="C:fungal-type vacuole"/>
    <property type="evidence" value="ECO:0007669"/>
    <property type="project" value="TreeGrafter"/>
</dbReference>
<evidence type="ECO:0000313" key="9">
    <source>
        <dbReference type="Proteomes" id="UP000094444"/>
    </source>
</evidence>
<keyword evidence="9" id="KW-1185">Reference proteome</keyword>
<dbReference type="GO" id="GO:0015184">
    <property type="term" value="F:L-cystine transmembrane transporter activity"/>
    <property type="evidence" value="ECO:0007669"/>
    <property type="project" value="TreeGrafter"/>
</dbReference>
<dbReference type="EMBL" id="MAVT02001458">
    <property type="protein sequence ID" value="POS70865.1"/>
    <property type="molecule type" value="Genomic_DNA"/>
</dbReference>
<dbReference type="OrthoDB" id="75720at2759"/>
<gene>
    <name evidence="8" type="ORF">DHEL01_v210743</name>
</gene>
<evidence type="ECO:0000256" key="1">
    <source>
        <dbReference type="ARBA" id="ARBA00004127"/>
    </source>
</evidence>
<feature type="transmembrane region" description="Helical" evidence="7">
    <location>
        <begin position="12"/>
        <end position="33"/>
    </location>
</feature>
<comment type="caution">
    <text evidence="8">The sequence shown here is derived from an EMBL/GenBank/DDBJ whole genome shotgun (WGS) entry which is preliminary data.</text>
</comment>
<dbReference type="Pfam" id="PF04193">
    <property type="entry name" value="PQ-loop"/>
    <property type="match status" value="2"/>
</dbReference>
<accession>A0A2P5HKT4</accession>
<evidence type="ECO:0000256" key="5">
    <source>
        <dbReference type="ARBA" id="ARBA00022989"/>
    </source>
</evidence>
<keyword evidence="3 7" id="KW-0812">Transmembrane</keyword>
<feature type="transmembrane region" description="Helical" evidence="7">
    <location>
        <begin position="126"/>
        <end position="146"/>
    </location>
</feature>
<evidence type="ECO:0000256" key="3">
    <source>
        <dbReference type="ARBA" id="ARBA00022692"/>
    </source>
</evidence>
<dbReference type="FunCoup" id="A0A2P5HKT4">
    <property type="interactions" value="258"/>
</dbReference>
<dbReference type="PANTHER" id="PTHR13131:SF5">
    <property type="entry name" value="CYSTINOSIN"/>
    <property type="match status" value="1"/>
</dbReference>
<name>A0A2P5HKT4_DIAHE</name>
<proteinExistence type="predicted"/>
<dbReference type="InterPro" id="IPR005282">
    <property type="entry name" value="LC_transporter"/>
</dbReference>
<feature type="transmembrane region" description="Helical" evidence="7">
    <location>
        <begin position="90"/>
        <end position="114"/>
    </location>
</feature>
<keyword evidence="6 7" id="KW-0472">Membrane</keyword>
<comment type="subcellular location">
    <subcellularLocation>
        <location evidence="1">Endomembrane system</location>
        <topology evidence="1">Multi-pass membrane protein</topology>
    </subcellularLocation>
</comment>
<dbReference type="SMART" id="SM00679">
    <property type="entry name" value="CTNS"/>
    <property type="match status" value="2"/>
</dbReference>
<keyword evidence="5 7" id="KW-1133">Transmembrane helix</keyword>
<keyword evidence="4" id="KW-0677">Repeat</keyword>
<sequence length="284" mass="32010">MASDAVRTLSSIIGWTYMLCWTASFYPQFLLNIRRKTTVGFSIDFSLLNILGMTSYAIHNVVLFASPVVRAQYAHRYPRNPIPTVQPNDIAYAVHGAIITVLIYSQFYPGLWHFSRIKDLRCSRWTLGFFWGCIAVVLLGALVVGLRPTAFRWEWLDVIYLIGNVKAFLTVVKYAPQIWLNIRRKSTRGLSISQFSLDLTGAILSLVQLFIDAAAQGGDWSAVLANPAKLALGNVTVFFDLVAFFQHYYLYPGAVDDALVPDDKLDAEREPLLPSHSRRTQLQT</sequence>
<dbReference type="AlphaFoldDB" id="A0A2P5HKT4"/>
<feature type="transmembrane region" description="Helical" evidence="7">
    <location>
        <begin position="45"/>
        <end position="70"/>
    </location>
</feature>
<evidence type="ECO:0000256" key="2">
    <source>
        <dbReference type="ARBA" id="ARBA00022448"/>
    </source>
</evidence>
<reference evidence="8" key="1">
    <citation type="submission" date="2017-09" db="EMBL/GenBank/DDBJ databases">
        <title>Polyketide synthases of a Diaporthe helianthi virulent isolate.</title>
        <authorList>
            <person name="Baroncelli R."/>
        </authorList>
    </citation>
    <scope>NUCLEOTIDE SEQUENCE [LARGE SCALE GENOMIC DNA]</scope>
    <source>
        <strain evidence="8">7/96</strain>
    </source>
</reference>
<evidence type="ECO:0000256" key="7">
    <source>
        <dbReference type="SAM" id="Phobius"/>
    </source>
</evidence>
<evidence type="ECO:0000256" key="4">
    <source>
        <dbReference type="ARBA" id="ARBA00022737"/>
    </source>
</evidence>
<dbReference type="InParanoid" id="A0A2P5HKT4"/>
<organism evidence="8 9">
    <name type="scientific">Diaporthe helianthi</name>
    <dbReference type="NCBI Taxonomy" id="158607"/>
    <lineage>
        <taxon>Eukaryota</taxon>
        <taxon>Fungi</taxon>
        <taxon>Dikarya</taxon>
        <taxon>Ascomycota</taxon>
        <taxon>Pezizomycotina</taxon>
        <taxon>Sordariomycetes</taxon>
        <taxon>Sordariomycetidae</taxon>
        <taxon>Diaporthales</taxon>
        <taxon>Diaporthaceae</taxon>
        <taxon>Diaporthe</taxon>
    </lineage>
</organism>
<dbReference type="Proteomes" id="UP000094444">
    <property type="component" value="Unassembled WGS sequence"/>
</dbReference>
<keyword evidence="2" id="KW-0813">Transport</keyword>
<dbReference type="PANTHER" id="PTHR13131">
    <property type="entry name" value="CYSTINOSIN"/>
    <property type="match status" value="1"/>
</dbReference>
<evidence type="ECO:0000313" key="8">
    <source>
        <dbReference type="EMBL" id="POS70865.1"/>
    </source>
</evidence>
<protein>
    <submittedName>
        <fullName evidence="8">Cystinosin</fullName>
    </submittedName>
</protein>
<dbReference type="GO" id="GO:0012505">
    <property type="term" value="C:endomembrane system"/>
    <property type="evidence" value="ECO:0007669"/>
    <property type="project" value="UniProtKB-SubCell"/>
</dbReference>
<evidence type="ECO:0000256" key="6">
    <source>
        <dbReference type="ARBA" id="ARBA00023136"/>
    </source>
</evidence>
<dbReference type="GO" id="GO:0005774">
    <property type="term" value="C:vacuolar membrane"/>
    <property type="evidence" value="ECO:0007669"/>
    <property type="project" value="TreeGrafter"/>
</dbReference>